<proteinExistence type="predicted"/>
<protein>
    <recommendedName>
        <fullName evidence="3">Thioredoxin domain-containing protein</fullName>
    </recommendedName>
</protein>
<accession>A0A7C1ICQ3</accession>
<reference evidence="2" key="1">
    <citation type="journal article" date="2020" name="mSystems">
        <title>Genome- and Community-Level Interaction Insights into Carbon Utilization and Element Cycling Functions of Hydrothermarchaeota in Hydrothermal Sediment.</title>
        <authorList>
            <person name="Zhou Z."/>
            <person name="Liu Y."/>
            <person name="Xu W."/>
            <person name="Pan J."/>
            <person name="Luo Z.H."/>
            <person name="Li M."/>
        </authorList>
    </citation>
    <scope>NUCLEOTIDE SEQUENCE [LARGE SCALE GENOMIC DNA]</scope>
    <source>
        <strain evidence="2">SpSt-123</strain>
    </source>
</reference>
<dbReference type="EMBL" id="DSDY01000035">
    <property type="protein sequence ID" value="HDS10170.1"/>
    <property type="molecule type" value="Genomic_DNA"/>
</dbReference>
<organism evidence="2">
    <name type="scientific">Fervidicoccus fontis</name>
    <dbReference type="NCBI Taxonomy" id="683846"/>
    <lineage>
        <taxon>Archaea</taxon>
        <taxon>Thermoproteota</taxon>
        <taxon>Thermoprotei</taxon>
        <taxon>Fervidicoccales</taxon>
        <taxon>Fervidicoccaceae</taxon>
        <taxon>Fervidicoccus</taxon>
    </lineage>
</organism>
<keyword evidence="1" id="KW-1133">Transmembrane helix</keyword>
<sequence>MSRKSSKGHEAGKRKLSVILGLVVLVIMILGVLVPLLLALTGSSKYEVNAEGVYILRNDKWVKLDYGYSPWLPTDNSSYIVYFRNLNCPHCREFDPHWTEFLQKHSHDVNATFVMVVCTYFQLSCSDPTSISTFNAFQVTASPLLVVISNMTLLYYGVPPFNSTELYNFTYNLLKHASSPETSSSGETS</sequence>
<feature type="transmembrane region" description="Helical" evidence="1">
    <location>
        <begin position="16"/>
        <end position="40"/>
    </location>
</feature>
<comment type="caution">
    <text evidence="2">The sequence shown here is derived from an EMBL/GenBank/DDBJ whole genome shotgun (WGS) entry which is preliminary data.</text>
</comment>
<evidence type="ECO:0000256" key="1">
    <source>
        <dbReference type="SAM" id="Phobius"/>
    </source>
</evidence>
<keyword evidence="1" id="KW-0812">Transmembrane</keyword>
<evidence type="ECO:0000313" key="2">
    <source>
        <dbReference type="EMBL" id="HDS10170.1"/>
    </source>
</evidence>
<dbReference type="Gene3D" id="3.40.30.10">
    <property type="entry name" value="Glutaredoxin"/>
    <property type="match status" value="1"/>
</dbReference>
<name>A0A7C1ICQ3_9CREN</name>
<gene>
    <name evidence="2" type="ORF">ENO04_00895</name>
</gene>
<dbReference type="InterPro" id="IPR036249">
    <property type="entry name" value="Thioredoxin-like_sf"/>
</dbReference>
<dbReference type="AlphaFoldDB" id="A0A7C1ICQ3"/>
<dbReference type="SUPFAM" id="SSF52833">
    <property type="entry name" value="Thioredoxin-like"/>
    <property type="match status" value="1"/>
</dbReference>
<keyword evidence="1" id="KW-0472">Membrane</keyword>
<evidence type="ECO:0008006" key="3">
    <source>
        <dbReference type="Google" id="ProtNLM"/>
    </source>
</evidence>